<evidence type="ECO:0000313" key="3">
    <source>
        <dbReference type="Proteomes" id="UP000765509"/>
    </source>
</evidence>
<proteinExistence type="predicted"/>
<dbReference type="EMBL" id="AVOT02087773">
    <property type="protein sequence ID" value="MBW0571232.1"/>
    <property type="molecule type" value="Genomic_DNA"/>
</dbReference>
<feature type="region of interest" description="Disordered" evidence="1">
    <location>
        <begin position="117"/>
        <end position="142"/>
    </location>
</feature>
<keyword evidence="3" id="KW-1185">Reference proteome</keyword>
<dbReference type="Proteomes" id="UP000765509">
    <property type="component" value="Unassembled WGS sequence"/>
</dbReference>
<protein>
    <submittedName>
        <fullName evidence="2">Uncharacterized protein</fullName>
    </submittedName>
</protein>
<comment type="caution">
    <text evidence="2">The sequence shown here is derived from an EMBL/GenBank/DDBJ whole genome shotgun (WGS) entry which is preliminary data.</text>
</comment>
<name>A0A9Q3K0U8_9BASI</name>
<organism evidence="2 3">
    <name type="scientific">Austropuccinia psidii MF-1</name>
    <dbReference type="NCBI Taxonomy" id="1389203"/>
    <lineage>
        <taxon>Eukaryota</taxon>
        <taxon>Fungi</taxon>
        <taxon>Dikarya</taxon>
        <taxon>Basidiomycota</taxon>
        <taxon>Pucciniomycotina</taxon>
        <taxon>Pucciniomycetes</taxon>
        <taxon>Pucciniales</taxon>
        <taxon>Sphaerophragmiaceae</taxon>
        <taxon>Austropuccinia</taxon>
    </lineage>
</organism>
<gene>
    <name evidence="2" type="ORF">O181_110947</name>
</gene>
<evidence type="ECO:0000313" key="2">
    <source>
        <dbReference type="EMBL" id="MBW0571232.1"/>
    </source>
</evidence>
<dbReference type="AlphaFoldDB" id="A0A9Q3K0U8"/>
<reference evidence="2" key="1">
    <citation type="submission" date="2021-03" db="EMBL/GenBank/DDBJ databases">
        <title>Draft genome sequence of rust myrtle Austropuccinia psidii MF-1, a brazilian biotype.</title>
        <authorList>
            <person name="Quecine M.C."/>
            <person name="Pachon D.M.R."/>
            <person name="Bonatelli M.L."/>
            <person name="Correr F.H."/>
            <person name="Franceschini L.M."/>
            <person name="Leite T.F."/>
            <person name="Margarido G.R.A."/>
            <person name="Almeida C.A."/>
            <person name="Ferrarezi J.A."/>
            <person name="Labate C.A."/>
        </authorList>
    </citation>
    <scope>NUCLEOTIDE SEQUENCE</scope>
    <source>
        <strain evidence="2">MF-1</strain>
    </source>
</reference>
<accession>A0A9Q3K0U8</accession>
<sequence length="142" mass="15438">MFAWGSPTAGHFLHVLTRPAQVVAPGVQPNISLGGWPLSWSFVHACGKDPDANLGGLVPASNAIGVSVYVDHGSWPAPPLIMPHITPWKPSRHRSAKNFRQNQADVWWHATKHISTAHTKTSPQSDCPLKPPTFPSRSLCNN</sequence>
<evidence type="ECO:0000256" key="1">
    <source>
        <dbReference type="SAM" id="MobiDB-lite"/>
    </source>
</evidence>